<evidence type="ECO:0000259" key="8">
    <source>
        <dbReference type="Pfam" id="PF01416"/>
    </source>
</evidence>
<keyword evidence="3 4" id="KW-0413">Isomerase</keyword>
<dbReference type="HAMAP" id="MF_00171">
    <property type="entry name" value="TruA"/>
    <property type="match status" value="1"/>
</dbReference>
<evidence type="ECO:0000256" key="5">
    <source>
        <dbReference type="PIRSR" id="PIRSR001430-1"/>
    </source>
</evidence>
<proteinExistence type="inferred from homology"/>
<dbReference type="InterPro" id="IPR020103">
    <property type="entry name" value="PsdUridine_synth_cat_dom_sf"/>
</dbReference>
<dbReference type="InterPro" id="IPR020095">
    <property type="entry name" value="PsdUridine_synth_TruA_C"/>
</dbReference>
<protein>
    <recommendedName>
        <fullName evidence="4">tRNA pseudouridine synthase A</fullName>
        <ecNumber evidence="4">5.4.99.12</ecNumber>
    </recommendedName>
    <alternativeName>
        <fullName evidence="4">tRNA pseudouridine(38-40) synthase</fullName>
    </alternativeName>
    <alternativeName>
        <fullName evidence="4">tRNA pseudouridylate synthase I</fullName>
    </alternativeName>
    <alternativeName>
        <fullName evidence="4">tRNA-uridine isomerase I</fullName>
    </alternativeName>
</protein>
<dbReference type="GO" id="GO:0003723">
    <property type="term" value="F:RNA binding"/>
    <property type="evidence" value="ECO:0007669"/>
    <property type="project" value="InterPro"/>
</dbReference>
<comment type="similarity">
    <text evidence="1 4 7">Belongs to the tRNA pseudouridine synthase TruA family.</text>
</comment>
<evidence type="ECO:0000256" key="2">
    <source>
        <dbReference type="ARBA" id="ARBA00022694"/>
    </source>
</evidence>
<name>A0A0R1YUQ7_9LACO</name>
<dbReference type="GO" id="GO:0031119">
    <property type="term" value="P:tRNA pseudouridine synthesis"/>
    <property type="evidence" value="ECO:0007669"/>
    <property type="project" value="UniProtKB-UniRule"/>
</dbReference>
<comment type="caution">
    <text evidence="9">The sequence shown here is derived from an EMBL/GenBank/DDBJ whole genome shotgun (WGS) entry which is preliminary data.</text>
</comment>
<comment type="function">
    <text evidence="4">Formation of pseudouridine at positions 38, 39 and 40 in the anticodon stem and loop of transfer RNAs.</text>
</comment>
<gene>
    <name evidence="4" type="primary">truA</name>
    <name evidence="9" type="ORF">FD47_GL000070</name>
</gene>
<feature type="binding site" evidence="4 6">
    <location>
        <position position="117"/>
    </location>
    <ligand>
        <name>substrate</name>
    </ligand>
</feature>
<dbReference type="PIRSF" id="PIRSF001430">
    <property type="entry name" value="tRNA_psdUrid_synth"/>
    <property type="match status" value="1"/>
</dbReference>
<evidence type="ECO:0000256" key="6">
    <source>
        <dbReference type="PIRSR" id="PIRSR001430-2"/>
    </source>
</evidence>
<comment type="catalytic activity">
    <reaction evidence="4 7">
        <text>uridine(38/39/40) in tRNA = pseudouridine(38/39/40) in tRNA</text>
        <dbReference type="Rhea" id="RHEA:22376"/>
        <dbReference type="Rhea" id="RHEA-COMP:10085"/>
        <dbReference type="Rhea" id="RHEA-COMP:10087"/>
        <dbReference type="ChEBI" id="CHEBI:65314"/>
        <dbReference type="ChEBI" id="CHEBI:65315"/>
        <dbReference type="EC" id="5.4.99.12"/>
    </reaction>
</comment>
<dbReference type="InterPro" id="IPR001406">
    <property type="entry name" value="PsdUridine_synth_TruA"/>
</dbReference>
<sequence>MVVILIRYKITFIYDGTNFNGFQRQPGQRTVEGVLTQKVNVMAKHPTPPIVVYGSGRTDSGVHALAQVAHFDFPFDLPTTAIYRGLNSMLPLDMEVTKVEKVSDHFHARYDVSGKKYLYRLALGEFQNPFKRNYTGHWKYPIDMQKVTHALKDLVGEHDFSSFVASGSTAHTNVRVIYSATANYDPAANEVSIEFYGNGFLYNMVRIMVGVVVEIGSGIRPENDIPRLFQVKDRNQARLTMPAAGLYLEKVYYENEDPDHPTKLPPKP</sequence>
<dbReference type="FunFam" id="3.30.70.580:FF:000001">
    <property type="entry name" value="tRNA pseudouridine synthase A"/>
    <property type="match status" value="1"/>
</dbReference>
<evidence type="ECO:0000313" key="9">
    <source>
        <dbReference type="EMBL" id="KRM45887.1"/>
    </source>
</evidence>
<dbReference type="PANTHER" id="PTHR11142">
    <property type="entry name" value="PSEUDOURIDYLATE SYNTHASE"/>
    <property type="match status" value="1"/>
</dbReference>
<dbReference type="NCBIfam" id="TIGR00071">
    <property type="entry name" value="hisT_truA"/>
    <property type="match status" value="1"/>
</dbReference>
<evidence type="ECO:0000313" key="10">
    <source>
        <dbReference type="Proteomes" id="UP000051010"/>
    </source>
</evidence>
<dbReference type="Gene3D" id="3.30.70.580">
    <property type="entry name" value="Pseudouridine synthase I, catalytic domain, N-terminal subdomain"/>
    <property type="match status" value="1"/>
</dbReference>
<feature type="domain" description="Pseudouridine synthase I TruA alpha/beta" evidence="8">
    <location>
        <begin position="13"/>
        <end position="111"/>
    </location>
</feature>
<dbReference type="Pfam" id="PF01416">
    <property type="entry name" value="PseudoU_synth_1"/>
    <property type="match status" value="2"/>
</dbReference>
<keyword evidence="2 4" id="KW-0819">tRNA processing</keyword>
<dbReference type="SUPFAM" id="SSF55120">
    <property type="entry name" value="Pseudouridine synthase"/>
    <property type="match status" value="1"/>
</dbReference>
<organism evidence="9 10">
    <name type="scientific">Lentilactobacillus parafarraginis DSM 18390 = JCM 14109</name>
    <dbReference type="NCBI Taxonomy" id="1423786"/>
    <lineage>
        <taxon>Bacteria</taxon>
        <taxon>Bacillati</taxon>
        <taxon>Bacillota</taxon>
        <taxon>Bacilli</taxon>
        <taxon>Lactobacillales</taxon>
        <taxon>Lactobacillaceae</taxon>
        <taxon>Lentilactobacillus</taxon>
    </lineage>
</organism>
<dbReference type="GO" id="GO:0160147">
    <property type="term" value="F:tRNA pseudouridine(38-40) synthase activity"/>
    <property type="evidence" value="ECO:0007669"/>
    <property type="project" value="UniProtKB-EC"/>
</dbReference>
<dbReference type="Gene3D" id="3.30.70.660">
    <property type="entry name" value="Pseudouridine synthase I, catalytic domain, C-terminal subdomain"/>
    <property type="match status" value="1"/>
</dbReference>
<dbReference type="PANTHER" id="PTHR11142:SF0">
    <property type="entry name" value="TRNA PSEUDOURIDINE SYNTHASE-LIKE 1"/>
    <property type="match status" value="1"/>
</dbReference>
<feature type="active site" description="Nucleophile" evidence="4 5">
    <location>
        <position position="59"/>
    </location>
</feature>
<evidence type="ECO:0000256" key="1">
    <source>
        <dbReference type="ARBA" id="ARBA00009375"/>
    </source>
</evidence>
<evidence type="ECO:0000256" key="7">
    <source>
        <dbReference type="RuleBase" id="RU003792"/>
    </source>
</evidence>
<dbReference type="EMBL" id="AZFZ01000001">
    <property type="protein sequence ID" value="KRM45887.1"/>
    <property type="molecule type" value="Genomic_DNA"/>
</dbReference>
<dbReference type="AlphaFoldDB" id="A0A0R1YUQ7"/>
<evidence type="ECO:0000256" key="3">
    <source>
        <dbReference type="ARBA" id="ARBA00023235"/>
    </source>
</evidence>
<evidence type="ECO:0000256" key="4">
    <source>
        <dbReference type="HAMAP-Rule" id="MF_00171"/>
    </source>
</evidence>
<comment type="subunit">
    <text evidence="4">Homodimer.</text>
</comment>
<dbReference type="Proteomes" id="UP000051010">
    <property type="component" value="Unassembled WGS sequence"/>
</dbReference>
<comment type="caution">
    <text evidence="4">Lacks conserved residue(s) required for the propagation of feature annotation.</text>
</comment>
<feature type="domain" description="Pseudouridine synthase I TruA alpha/beta" evidence="8">
    <location>
        <begin position="150"/>
        <end position="254"/>
    </location>
</feature>
<dbReference type="EC" id="5.4.99.12" evidence="4"/>
<reference evidence="9 10" key="1">
    <citation type="journal article" date="2015" name="Genome Announc.">
        <title>Expanding the biotechnology potential of lactobacilli through comparative genomics of 213 strains and associated genera.</title>
        <authorList>
            <person name="Sun Z."/>
            <person name="Harris H.M."/>
            <person name="McCann A."/>
            <person name="Guo C."/>
            <person name="Argimon S."/>
            <person name="Zhang W."/>
            <person name="Yang X."/>
            <person name="Jeffery I.B."/>
            <person name="Cooney J.C."/>
            <person name="Kagawa T.F."/>
            <person name="Liu W."/>
            <person name="Song Y."/>
            <person name="Salvetti E."/>
            <person name="Wrobel A."/>
            <person name="Rasinkangas P."/>
            <person name="Parkhill J."/>
            <person name="Rea M.C."/>
            <person name="O'Sullivan O."/>
            <person name="Ritari J."/>
            <person name="Douillard F.P."/>
            <person name="Paul Ross R."/>
            <person name="Yang R."/>
            <person name="Briner A.E."/>
            <person name="Felis G.E."/>
            <person name="de Vos W.M."/>
            <person name="Barrangou R."/>
            <person name="Klaenhammer T.R."/>
            <person name="Caufield P.W."/>
            <person name="Cui Y."/>
            <person name="Zhang H."/>
            <person name="O'Toole P.W."/>
        </authorList>
    </citation>
    <scope>NUCLEOTIDE SEQUENCE [LARGE SCALE GENOMIC DNA]</scope>
    <source>
        <strain evidence="9 10">DSM 18390</strain>
    </source>
</reference>
<dbReference type="CDD" id="cd02570">
    <property type="entry name" value="PseudoU_synth_EcTruA"/>
    <property type="match status" value="1"/>
</dbReference>
<dbReference type="InterPro" id="IPR020097">
    <property type="entry name" value="PsdUridine_synth_TruA_a/b_dom"/>
</dbReference>
<dbReference type="PATRIC" id="fig|1423786.4.peg.69"/>
<accession>A0A0R1YUQ7</accession>
<dbReference type="InterPro" id="IPR020094">
    <property type="entry name" value="TruA/RsuA/RluB/E/F_N"/>
</dbReference>